<reference evidence="1 2" key="1">
    <citation type="submission" date="2023-02" db="EMBL/GenBank/DDBJ databases">
        <title>LHISI_Scaffold_Assembly.</title>
        <authorList>
            <person name="Stuart O.P."/>
            <person name="Cleave R."/>
            <person name="Magrath M.J.L."/>
            <person name="Mikheyev A.S."/>
        </authorList>
    </citation>
    <scope>NUCLEOTIDE SEQUENCE [LARGE SCALE GENOMIC DNA]</scope>
    <source>
        <strain evidence="1">Daus_M_001</strain>
        <tissue evidence="1">Leg muscle</tissue>
    </source>
</reference>
<dbReference type="Proteomes" id="UP001159363">
    <property type="component" value="Chromosome 9"/>
</dbReference>
<dbReference type="EMBL" id="JARBHB010000010">
    <property type="protein sequence ID" value="KAJ8873940.1"/>
    <property type="molecule type" value="Genomic_DNA"/>
</dbReference>
<keyword evidence="2" id="KW-1185">Reference proteome</keyword>
<dbReference type="PANTHER" id="PTHR46601">
    <property type="entry name" value="ULP_PROTEASE DOMAIN-CONTAINING PROTEIN"/>
    <property type="match status" value="1"/>
</dbReference>
<gene>
    <name evidence="1" type="ORF">PR048_024778</name>
</gene>
<comment type="caution">
    <text evidence="1">The sequence shown here is derived from an EMBL/GenBank/DDBJ whole genome shotgun (WGS) entry which is preliminary data.</text>
</comment>
<evidence type="ECO:0000313" key="1">
    <source>
        <dbReference type="EMBL" id="KAJ8873940.1"/>
    </source>
</evidence>
<accession>A0ABQ9GPI3</accession>
<dbReference type="PANTHER" id="PTHR46601:SF1">
    <property type="entry name" value="ADF-H DOMAIN-CONTAINING PROTEIN"/>
    <property type="match status" value="1"/>
</dbReference>
<organism evidence="1 2">
    <name type="scientific">Dryococelus australis</name>
    <dbReference type="NCBI Taxonomy" id="614101"/>
    <lineage>
        <taxon>Eukaryota</taxon>
        <taxon>Metazoa</taxon>
        <taxon>Ecdysozoa</taxon>
        <taxon>Arthropoda</taxon>
        <taxon>Hexapoda</taxon>
        <taxon>Insecta</taxon>
        <taxon>Pterygota</taxon>
        <taxon>Neoptera</taxon>
        <taxon>Polyneoptera</taxon>
        <taxon>Phasmatodea</taxon>
        <taxon>Verophasmatodea</taxon>
        <taxon>Anareolatae</taxon>
        <taxon>Phasmatidae</taxon>
        <taxon>Eurycanthinae</taxon>
        <taxon>Dryococelus</taxon>
    </lineage>
</organism>
<sequence>MHTVVYIMSSGTIETKCFCTVSCSLQHNAPAILAYLFPPMNDIVLESIHTIHFLSDSPSGQYRNKSMFLFLANHLKIILQNYQEVGHGKGVPDGIGGVGKCTADRMVAQGSDLPDMDTLINVLQQNCLGVKIFSLSKTEIEKISEVIEKWKVLPVKGTVKVSKNLNRLRL</sequence>
<protein>
    <submittedName>
        <fullName evidence="1">Uncharacterized protein</fullName>
    </submittedName>
</protein>
<evidence type="ECO:0000313" key="2">
    <source>
        <dbReference type="Proteomes" id="UP001159363"/>
    </source>
</evidence>
<proteinExistence type="predicted"/>
<name>A0ABQ9GPI3_9NEOP</name>